<gene>
    <name evidence="3" type="ORF">SAMN05444280_12447</name>
</gene>
<reference evidence="3 4" key="1">
    <citation type="submission" date="2016-11" db="EMBL/GenBank/DDBJ databases">
        <authorList>
            <person name="Jaros S."/>
            <person name="Januszkiewicz K."/>
            <person name="Wedrychowicz H."/>
        </authorList>
    </citation>
    <scope>NUCLEOTIDE SEQUENCE [LARGE SCALE GENOMIC DNA]</scope>
    <source>
        <strain evidence="3 4">DSM 27063</strain>
    </source>
</reference>
<dbReference type="Gene3D" id="3.30.70.100">
    <property type="match status" value="1"/>
</dbReference>
<dbReference type="CDD" id="cd00371">
    <property type="entry name" value="HMA"/>
    <property type="match status" value="1"/>
</dbReference>
<organism evidence="3 4">
    <name type="scientific">Tangfeifania diversioriginum</name>
    <dbReference type="NCBI Taxonomy" id="1168035"/>
    <lineage>
        <taxon>Bacteria</taxon>
        <taxon>Pseudomonadati</taxon>
        <taxon>Bacteroidota</taxon>
        <taxon>Bacteroidia</taxon>
        <taxon>Marinilabiliales</taxon>
        <taxon>Prolixibacteraceae</taxon>
        <taxon>Tangfeifania</taxon>
    </lineage>
</organism>
<dbReference type="PROSITE" id="PS51257">
    <property type="entry name" value="PROKAR_LIPOPROTEIN"/>
    <property type="match status" value="1"/>
</dbReference>
<dbReference type="Proteomes" id="UP000184050">
    <property type="component" value="Unassembled WGS sequence"/>
</dbReference>
<evidence type="ECO:0000313" key="4">
    <source>
        <dbReference type="Proteomes" id="UP000184050"/>
    </source>
</evidence>
<dbReference type="InterPro" id="IPR006121">
    <property type="entry name" value="HMA_dom"/>
</dbReference>
<dbReference type="RefSeq" id="WP_083578280.1">
    <property type="nucleotide sequence ID" value="NZ_FQZE01000024.1"/>
</dbReference>
<dbReference type="SUPFAM" id="SSF55008">
    <property type="entry name" value="HMA, heavy metal-associated domain"/>
    <property type="match status" value="1"/>
</dbReference>
<keyword evidence="1" id="KW-0479">Metal-binding</keyword>
<evidence type="ECO:0000256" key="1">
    <source>
        <dbReference type="ARBA" id="ARBA00022723"/>
    </source>
</evidence>
<dbReference type="InterPro" id="IPR036163">
    <property type="entry name" value="HMA_dom_sf"/>
</dbReference>
<proteinExistence type="predicted"/>
<dbReference type="PROSITE" id="PS50846">
    <property type="entry name" value="HMA_2"/>
    <property type="match status" value="1"/>
</dbReference>
<accession>A0A1M6KT12</accession>
<dbReference type="AlphaFoldDB" id="A0A1M6KT12"/>
<feature type="domain" description="HMA" evidence="2">
    <location>
        <begin position="37"/>
        <end position="103"/>
    </location>
</feature>
<dbReference type="FunFam" id="3.30.70.100:FF:000001">
    <property type="entry name" value="ATPase copper transporting beta"/>
    <property type="match status" value="1"/>
</dbReference>
<dbReference type="InterPro" id="IPR001802">
    <property type="entry name" value="MerP/CopZ"/>
</dbReference>
<dbReference type="OrthoDB" id="9813965at2"/>
<dbReference type="PANTHER" id="PTHR46594:SF4">
    <property type="entry name" value="P-TYPE CATION-TRANSPORTING ATPASE"/>
    <property type="match status" value="1"/>
</dbReference>
<dbReference type="PRINTS" id="PR00946">
    <property type="entry name" value="HGSCAVENGER"/>
</dbReference>
<name>A0A1M6KT12_9BACT</name>
<keyword evidence="4" id="KW-1185">Reference proteome</keyword>
<evidence type="ECO:0000259" key="2">
    <source>
        <dbReference type="PROSITE" id="PS50846"/>
    </source>
</evidence>
<protein>
    <submittedName>
        <fullName evidence="3">Copper ion binding protein</fullName>
    </submittedName>
</protein>
<dbReference type="Pfam" id="PF00403">
    <property type="entry name" value="HMA"/>
    <property type="match status" value="1"/>
</dbReference>
<evidence type="ECO:0000313" key="3">
    <source>
        <dbReference type="EMBL" id="SHJ62098.1"/>
    </source>
</evidence>
<dbReference type="GO" id="GO:0046872">
    <property type="term" value="F:metal ion binding"/>
    <property type="evidence" value="ECO:0007669"/>
    <property type="project" value="UniProtKB-KW"/>
</dbReference>
<sequence length="107" mass="11410">MSKFILVIFLALFFGCQSGSKNQSVGEDQENSTAAVVEKTINIGGMHCDMCVASIEKGINQLEGIESVTASLSDSTAIVVFDESKASLSQIETAIEKRGYKVKAVSE</sequence>
<dbReference type="STRING" id="1168035.SAMN05444280_12447"/>
<dbReference type="PANTHER" id="PTHR46594">
    <property type="entry name" value="P-TYPE CATION-TRANSPORTING ATPASE"/>
    <property type="match status" value="1"/>
</dbReference>
<dbReference type="EMBL" id="FQZE01000024">
    <property type="protein sequence ID" value="SHJ62098.1"/>
    <property type="molecule type" value="Genomic_DNA"/>
</dbReference>